<evidence type="ECO:0000256" key="1">
    <source>
        <dbReference type="SAM" id="MobiDB-lite"/>
    </source>
</evidence>
<feature type="transmembrane region" description="Helical" evidence="2">
    <location>
        <begin position="182"/>
        <end position="203"/>
    </location>
</feature>
<evidence type="ECO:0008006" key="5">
    <source>
        <dbReference type="Google" id="ProtNLM"/>
    </source>
</evidence>
<accession>W5TM02</accession>
<dbReference type="eggNOG" id="ENOG5033X67">
    <property type="taxonomic scope" value="Bacteria"/>
</dbReference>
<gene>
    <name evidence="3" type="ORF">NONO_c53940</name>
</gene>
<keyword evidence="2" id="KW-1133">Transmembrane helix</keyword>
<dbReference type="AlphaFoldDB" id="W5TM02"/>
<sequence length="240" mass="26155">MSERGNEDPEHRPERSESEPSPDAEQPDRTGRSETGPNDATEPNEENMNPAESKVFEEFRGDLEAVERKIAGEIDPGSRAMVVAVAVFVLLLSLILPHAGAARGLDVLAFDAHAQAEHIGLPSRVFEWFVVVFGIGFSSLALVTRRWALAWVAVAGSAVGSVFGVLSIWHRQTPGLGNYEGAGPGIGLILAAIAIIVLTFHWIKVVWSRTALQLEAEERRRIAAAEKEEADRRRLFGEDG</sequence>
<feature type="region of interest" description="Disordered" evidence="1">
    <location>
        <begin position="1"/>
        <end position="52"/>
    </location>
</feature>
<dbReference type="EMBL" id="CP006850">
    <property type="protein sequence ID" value="AHH20174.1"/>
    <property type="molecule type" value="Genomic_DNA"/>
</dbReference>
<feature type="transmembrane region" description="Helical" evidence="2">
    <location>
        <begin position="125"/>
        <end position="143"/>
    </location>
</feature>
<keyword evidence="2" id="KW-0812">Transmembrane</keyword>
<protein>
    <recommendedName>
        <fullName evidence="5">Transmembrane protein</fullName>
    </recommendedName>
</protein>
<feature type="compositionally biased region" description="Basic and acidic residues" evidence="1">
    <location>
        <begin position="1"/>
        <end position="18"/>
    </location>
</feature>
<name>W5TM02_9NOCA</name>
<proteinExistence type="predicted"/>
<dbReference type="KEGG" id="nno:NONO_c53940"/>
<feature type="transmembrane region" description="Helical" evidence="2">
    <location>
        <begin position="150"/>
        <end position="170"/>
    </location>
</feature>
<evidence type="ECO:0000256" key="2">
    <source>
        <dbReference type="SAM" id="Phobius"/>
    </source>
</evidence>
<dbReference type="Proteomes" id="UP000019150">
    <property type="component" value="Chromosome"/>
</dbReference>
<organism evidence="3 4">
    <name type="scientific">Nocardia nova SH22a</name>
    <dbReference type="NCBI Taxonomy" id="1415166"/>
    <lineage>
        <taxon>Bacteria</taxon>
        <taxon>Bacillati</taxon>
        <taxon>Actinomycetota</taxon>
        <taxon>Actinomycetes</taxon>
        <taxon>Mycobacteriales</taxon>
        <taxon>Nocardiaceae</taxon>
        <taxon>Nocardia</taxon>
    </lineage>
</organism>
<dbReference type="STRING" id="1415166.NONO_c53940"/>
<keyword evidence="4" id="KW-1185">Reference proteome</keyword>
<keyword evidence="2" id="KW-0472">Membrane</keyword>
<reference evidence="3 4" key="1">
    <citation type="journal article" date="2014" name="Appl. Environ. Microbiol.">
        <title>Insights into the Microbial Degradation of Rubber and Gutta-Percha by Analysis of the Complete Genome of Nocardia nova SH22a.</title>
        <authorList>
            <person name="Luo Q."/>
            <person name="Hiessl S."/>
            <person name="Poehlein A."/>
            <person name="Daniel R."/>
            <person name="Steinbuchel A."/>
        </authorList>
    </citation>
    <scope>NUCLEOTIDE SEQUENCE [LARGE SCALE GENOMIC DNA]</scope>
    <source>
        <strain evidence="3">SH22a</strain>
    </source>
</reference>
<dbReference type="PATRIC" id="fig|1415166.3.peg.5564"/>
<feature type="transmembrane region" description="Helical" evidence="2">
    <location>
        <begin position="78"/>
        <end position="96"/>
    </location>
</feature>
<dbReference type="HOGENOM" id="CLU_094889_1_0_11"/>
<evidence type="ECO:0000313" key="3">
    <source>
        <dbReference type="EMBL" id="AHH20174.1"/>
    </source>
</evidence>
<evidence type="ECO:0000313" key="4">
    <source>
        <dbReference type="Proteomes" id="UP000019150"/>
    </source>
</evidence>